<reference evidence="1" key="1">
    <citation type="journal article" date="2014" name="Front. Microbiol.">
        <title>High frequency of phylogenetically diverse reductive dehalogenase-homologous genes in deep subseafloor sedimentary metagenomes.</title>
        <authorList>
            <person name="Kawai M."/>
            <person name="Futagami T."/>
            <person name="Toyoda A."/>
            <person name="Takaki Y."/>
            <person name="Nishi S."/>
            <person name="Hori S."/>
            <person name="Arai W."/>
            <person name="Tsubouchi T."/>
            <person name="Morono Y."/>
            <person name="Uchiyama I."/>
            <person name="Ito T."/>
            <person name="Fujiyama A."/>
            <person name="Inagaki F."/>
            <person name="Takami H."/>
        </authorList>
    </citation>
    <scope>NUCLEOTIDE SEQUENCE</scope>
    <source>
        <strain evidence="1">Expedition CK06-06</strain>
    </source>
</reference>
<evidence type="ECO:0000313" key="1">
    <source>
        <dbReference type="EMBL" id="GAF86408.1"/>
    </source>
</evidence>
<dbReference type="AlphaFoldDB" id="X0SYX1"/>
<feature type="non-terminal residue" evidence="1">
    <location>
        <position position="68"/>
    </location>
</feature>
<accession>X0SYX1</accession>
<name>X0SYX1_9ZZZZ</name>
<dbReference type="EMBL" id="BARS01016300">
    <property type="protein sequence ID" value="GAF86408.1"/>
    <property type="molecule type" value="Genomic_DNA"/>
</dbReference>
<sequence>MDKVLGINKGKLIEISEGASKKEGNFYDVTTSLCYLNEYNLNGIRLIGETLDDNIKTLLNTPVVAYME</sequence>
<protein>
    <submittedName>
        <fullName evidence="1">Uncharacterized protein</fullName>
    </submittedName>
</protein>
<comment type="caution">
    <text evidence="1">The sequence shown here is derived from an EMBL/GenBank/DDBJ whole genome shotgun (WGS) entry which is preliminary data.</text>
</comment>
<gene>
    <name evidence="1" type="ORF">S01H1_26850</name>
</gene>
<organism evidence="1">
    <name type="scientific">marine sediment metagenome</name>
    <dbReference type="NCBI Taxonomy" id="412755"/>
    <lineage>
        <taxon>unclassified sequences</taxon>
        <taxon>metagenomes</taxon>
        <taxon>ecological metagenomes</taxon>
    </lineage>
</organism>
<proteinExistence type="predicted"/>